<gene>
    <name evidence="1" type="ORF">TWF696_002985</name>
</gene>
<dbReference type="EMBL" id="JAVHNQ010000015">
    <property type="protein sequence ID" value="KAK6332264.1"/>
    <property type="molecule type" value="Genomic_DNA"/>
</dbReference>
<sequence>MRETEERMRSGIIAHQMAGKKVEDYYGQDIPWRAMLKRSRMDVALICESHINGLAFLAKDQNLTVDFGFGLQKGGRHPDMLGWP</sequence>
<name>A0AAV9U1C6_9PEZI</name>
<keyword evidence="2" id="KW-1185">Reference proteome</keyword>
<organism evidence="1 2">
    <name type="scientific">Orbilia brochopaga</name>
    <dbReference type="NCBI Taxonomy" id="3140254"/>
    <lineage>
        <taxon>Eukaryota</taxon>
        <taxon>Fungi</taxon>
        <taxon>Dikarya</taxon>
        <taxon>Ascomycota</taxon>
        <taxon>Pezizomycotina</taxon>
        <taxon>Orbiliomycetes</taxon>
        <taxon>Orbiliales</taxon>
        <taxon>Orbiliaceae</taxon>
        <taxon>Orbilia</taxon>
    </lineage>
</organism>
<comment type="caution">
    <text evidence="1">The sequence shown here is derived from an EMBL/GenBank/DDBJ whole genome shotgun (WGS) entry which is preliminary data.</text>
</comment>
<evidence type="ECO:0000313" key="2">
    <source>
        <dbReference type="Proteomes" id="UP001375240"/>
    </source>
</evidence>
<proteinExistence type="predicted"/>
<evidence type="ECO:0000313" key="1">
    <source>
        <dbReference type="EMBL" id="KAK6332264.1"/>
    </source>
</evidence>
<dbReference type="Proteomes" id="UP001375240">
    <property type="component" value="Unassembled WGS sequence"/>
</dbReference>
<dbReference type="AlphaFoldDB" id="A0AAV9U1C6"/>
<accession>A0AAV9U1C6</accession>
<reference evidence="1 2" key="1">
    <citation type="submission" date="2019-10" db="EMBL/GenBank/DDBJ databases">
        <authorList>
            <person name="Palmer J.M."/>
        </authorList>
    </citation>
    <scope>NUCLEOTIDE SEQUENCE [LARGE SCALE GENOMIC DNA]</scope>
    <source>
        <strain evidence="1 2">TWF696</strain>
    </source>
</reference>
<protein>
    <submittedName>
        <fullName evidence="1">Uncharacterized protein</fullName>
    </submittedName>
</protein>